<evidence type="ECO:0000313" key="8">
    <source>
        <dbReference type="Proteomes" id="UP001597101"/>
    </source>
</evidence>
<dbReference type="PANTHER" id="PTHR43182:SF1">
    <property type="entry name" value="COBALT-PRECORRIN-7 C(5)-METHYLTRANSFERASE"/>
    <property type="match status" value="1"/>
</dbReference>
<dbReference type="InterPro" id="IPR014008">
    <property type="entry name" value="Cbl_synth_MTase_CbiT"/>
</dbReference>
<comment type="pathway">
    <text evidence="1">Cofactor biosynthesis; adenosylcobalamin biosynthesis.</text>
</comment>
<keyword evidence="2" id="KW-0169">Cobalamin biosynthesis</keyword>
<keyword evidence="5" id="KW-0949">S-adenosyl-L-methionine</keyword>
<comment type="caution">
    <text evidence="7">The sequence shown here is derived from an EMBL/GenBank/DDBJ whole genome shotgun (WGS) entry which is preliminary data.</text>
</comment>
<dbReference type="InterPro" id="IPR029063">
    <property type="entry name" value="SAM-dependent_MTases_sf"/>
</dbReference>
<dbReference type="PANTHER" id="PTHR43182">
    <property type="entry name" value="COBALT-PRECORRIN-6B C(15)-METHYLTRANSFERASE (DECARBOXYLATING)"/>
    <property type="match status" value="1"/>
</dbReference>
<accession>A0ABW3FIY0</accession>
<dbReference type="Pfam" id="PF00590">
    <property type="entry name" value="TP_methylase"/>
    <property type="match status" value="1"/>
</dbReference>
<dbReference type="InterPro" id="IPR000878">
    <property type="entry name" value="4pyrrol_Mease"/>
</dbReference>
<dbReference type="EMBL" id="JBHTJV010000025">
    <property type="protein sequence ID" value="MFD0917743.1"/>
    <property type="molecule type" value="Genomic_DNA"/>
</dbReference>
<sequence length="404" mass="43885">MSEPWLDIIGIGEDGVDGLSREASARLEAAEVIIGGDRHHSLAPNVTGERISWPSPFDAMIDVIRSYKSKRLVILVTGDPLWYSVGARIIRAIPAQEVRFHPQLSAFQWAAARMGWSLADCDTLTIHGRADSQILPHLAPNMRLLVLTQNSESPGAVAMLLTERGFGRSKMTVLAALGGEREDRFDGLAEDWAHDVPDFHTLAVECVAEVNARWYPRTGGLPDDAFVSDGQMTKQDVRAVTLAKLAPYPDAVLWDVGAGCGSVSVEWMRAARGALAVAVEHKPKRLEMIGENCSLLGAEKMRIVDGKAPAALKGLPQPDAVFIGGGLTEEGVFETCWQALREGGRLVANTVTLESEARLIALHEQHGGELVRLAVQKAERVGPYRGWRAAMPVTQWLVVKEGGK</sequence>
<dbReference type="InterPro" id="IPR014777">
    <property type="entry name" value="4pyrrole_Mease_sub1"/>
</dbReference>
<dbReference type="SUPFAM" id="SSF53790">
    <property type="entry name" value="Tetrapyrrole methylase"/>
    <property type="match status" value="1"/>
</dbReference>
<evidence type="ECO:0000256" key="1">
    <source>
        <dbReference type="ARBA" id="ARBA00004953"/>
    </source>
</evidence>
<evidence type="ECO:0000256" key="2">
    <source>
        <dbReference type="ARBA" id="ARBA00022573"/>
    </source>
</evidence>
<evidence type="ECO:0000256" key="3">
    <source>
        <dbReference type="ARBA" id="ARBA00022603"/>
    </source>
</evidence>
<evidence type="ECO:0000259" key="6">
    <source>
        <dbReference type="Pfam" id="PF00590"/>
    </source>
</evidence>
<organism evidence="7 8">
    <name type="scientific">Pseudahrensia aquimaris</name>
    <dbReference type="NCBI Taxonomy" id="744461"/>
    <lineage>
        <taxon>Bacteria</taxon>
        <taxon>Pseudomonadati</taxon>
        <taxon>Pseudomonadota</taxon>
        <taxon>Alphaproteobacteria</taxon>
        <taxon>Hyphomicrobiales</taxon>
        <taxon>Ahrensiaceae</taxon>
        <taxon>Pseudahrensia</taxon>
    </lineage>
</organism>
<gene>
    <name evidence="7" type="primary">cbiE</name>
    <name evidence="7" type="ORF">ACFQ14_15170</name>
</gene>
<dbReference type="Gene3D" id="3.40.1010.10">
    <property type="entry name" value="Cobalt-precorrin-4 Transmethylase, Domain 1"/>
    <property type="match status" value="1"/>
</dbReference>
<proteinExistence type="predicted"/>
<keyword evidence="4" id="KW-0808">Transferase</keyword>
<evidence type="ECO:0000256" key="4">
    <source>
        <dbReference type="ARBA" id="ARBA00022679"/>
    </source>
</evidence>
<protein>
    <submittedName>
        <fullName evidence="7">Precorrin-6y C5,15-methyltransferase (Decarboxylating) subunit CbiE</fullName>
    </submittedName>
</protein>
<dbReference type="CDD" id="cd11644">
    <property type="entry name" value="Precorrin-6Y-MT"/>
    <property type="match status" value="1"/>
</dbReference>
<dbReference type="NCBIfam" id="TIGR02467">
    <property type="entry name" value="CbiE"/>
    <property type="match status" value="1"/>
</dbReference>
<dbReference type="Proteomes" id="UP001597101">
    <property type="component" value="Unassembled WGS sequence"/>
</dbReference>
<reference evidence="8" key="1">
    <citation type="journal article" date="2019" name="Int. J. Syst. Evol. Microbiol.">
        <title>The Global Catalogue of Microorganisms (GCM) 10K type strain sequencing project: providing services to taxonomists for standard genome sequencing and annotation.</title>
        <authorList>
            <consortium name="The Broad Institute Genomics Platform"/>
            <consortium name="The Broad Institute Genome Sequencing Center for Infectious Disease"/>
            <person name="Wu L."/>
            <person name="Ma J."/>
        </authorList>
    </citation>
    <scope>NUCLEOTIDE SEQUENCE [LARGE SCALE GENOMIC DNA]</scope>
    <source>
        <strain evidence="8">CCUG 60023</strain>
    </source>
</reference>
<dbReference type="RefSeq" id="WP_377213596.1">
    <property type="nucleotide sequence ID" value="NZ_JBHTJV010000025.1"/>
</dbReference>
<keyword evidence="8" id="KW-1185">Reference proteome</keyword>
<dbReference type="InterPro" id="IPR006365">
    <property type="entry name" value="Cbl_synth_CobL"/>
</dbReference>
<evidence type="ECO:0000256" key="5">
    <source>
        <dbReference type="ARBA" id="ARBA00022691"/>
    </source>
</evidence>
<evidence type="ECO:0000313" key="7">
    <source>
        <dbReference type="EMBL" id="MFD0917743.1"/>
    </source>
</evidence>
<keyword evidence="3" id="KW-0489">Methyltransferase</keyword>
<dbReference type="NCBIfam" id="TIGR02469">
    <property type="entry name" value="CbiT"/>
    <property type="match status" value="1"/>
</dbReference>
<feature type="domain" description="Tetrapyrrole methylase" evidence="6">
    <location>
        <begin position="8"/>
        <end position="190"/>
    </location>
</feature>
<dbReference type="InterPro" id="IPR050714">
    <property type="entry name" value="Cobalamin_biosynth_MTase"/>
</dbReference>
<dbReference type="InterPro" id="IPR012818">
    <property type="entry name" value="CbiE"/>
</dbReference>
<name>A0ABW3FIY0_9HYPH</name>
<dbReference type="PIRSF" id="PIRSF036428">
    <property type="entry name" value="CobL"/>
    <property type="match status" value="1"/>
</dbReference>
<dbReference type="SUPFAM" id="SSF53335">
    <property type="entry name" value="S-adenosyl-L-methionine-dependent methyltransferases"/>
    <property type="match status" value="1"/>
</dbReference>
<dbReference type="Gene3D" id="3.40.50.150">
    <property type="entry name" value="Vaccinia Virus protein VP39"/>
    <property type="match status" value="1"/>
</dbReference>
<dbReference type="InterPro" id="IPR035996">
    <property type="entry name" value="4pyrrol_Methylase_sf"/>
</dbReference>